<organism evidence="1 2">
    <name type="scientific">Salinarimonas ramus</name>
    <dbReference type="NCBI Taxonomy" id="690164"/>
    <lineage>
        <taxon>Bacteria</taxon>
        <taxon>Pseudomonadati</taxon>
        <taxon>Pseudomonadota</taxon>
        <taxon>Alphaproteobacteria</taxon>
        <taxon>Hyphomicrobiales</taxon>
        <taxon>Salinarimonadaceae</taxon>
        <taxon>Salinarimonas</taxon>
    </lineage>
</organism>
<protein>
    <submittedName>
        <fullName evidence="1">Uncharacterized protein</fullName>
    </submittedName>
</protein>
<dbReference type="EMBL" id="BMMF01000010">
    <property type="protein sequence ID" value="GGK43527.1"/>
    <property type="molecule type" value="Genomic_DNA"/>
</dbReference>
<proteinExistence type="predicted"/>
<gene>
    <name evidence="1" type="ORF">GCM10011322_33300</name>
</gene>
<name>A0A917V674_9HYPH</name>
<evidence type="ECO:0000313" key="1">
    <source>
        <dbReference type="EMBL" id="GGK43527.1"/>
    </source>
</evidence>
<sequence>MLIPSRVDSTNVASTRSLNAMLDALPRPASPLSFGADIDAAHEVVLDTERPREERLDALLAWASRYQPCLFGRVAARGLRGIGIACCWLDDDDIARGDEHLRARLQEARRDWKRAALEGGPSGFLVMLASRRLVDCQPSDALVEICRRVADLYFVEFAPVACDVIYTEAVPLRTDRVRLYKGGANFFYPSAHGTQNHDRRVPGGLMMSINSAGHWASKMVASGEARDLADAVDQVMDLALRSIGNGGLGQDREAAERFGSCTWHNRGLAPLRPRRTPIGTLPRTVPQDHSQDFYSGIYHTDVLVPTHVTRAAHHDEAPQVWPNLEFSYITDAHRGPEHEDYGQVWGHVVPEEAMFSNPWPPLRPKPPEAVPAEDIVARACPHAA</sequence>
<dbReference type="Proteomes" id="UP000600449">
    <property type="component" value="Unassembled WGS sequence"/>
</dbReference>
<accession>A0A917V674</accession>
<comment type="caution">
    <text evidence="1">The sequence shown here is derived from an EMBL/GenBank/DDBJ whole genome shotgun (WGS) entry which is preliminary data.</text>
</comment>
<keyword evidence="2" id="KW-1185">Reference proteome</keyword>
<dbReference type="AlphaFoldDB" id="A0A917V674"/>
<reference evidence="1 2" key="1">
    <citation type="journal article" date="2014" name="Int. J. Syst. Evol. Microbiol.">
        <title>Complete genome sequence of Corynebacterium casei LMG S-19264T (=DSM 44701T), isolated from a smear-ripened cheese.</title>
        <authorList>
            <consortium name="US DOE Joint Genome Institute (JGI-PGF)"/>
            <person name="Walter F."/>
            <person name="Albersmeier A."/>
            <person name="Kalinowski J."/>
            <person name="Ruckert C."/>
        </authorList>
    </citation>
    <scope>NUCLEOTIDE SEQUENCE [LARGE SCALE GENOMIC DNA]</scope>
    <source>
        <strain evidence="1 2">CGMCC 1.9161</strain>
    </source>
</reference>
<evidence type="ECO:0000313" key="2">
    <source>
        <dbReference type="Proteomes" id="UP000600449"/>
    </source>
</evidence>